<comment type="caution">
    <text evidence="1">The sequence shown here is derived from an EMBL/GenBank/DDBJ whole genome shotgun (WGS) entry which is preliminary data.</text>
</comment>
<gene>
    <name evidence="1" type="ORF">HMPREF1557_02114</name>
</gene>
<dbReference type="EMBL" id="AWVA01000122">
    <property type="protein sequence ID" value="ERJ73817.1"/>
    <property type="molecule type" value="Genomic_DNA"/>
</dbReference>
<dbReference type="HOGENOM" id="CLU_3030658_0_0_9"/>
<proteinExistence type="predicted"/>
<reference evidence="1 2" key="1">
    <citation type="submission" date="2013-06" db="EMBL/GenBank/DDBJ databases">
        <authorList>
            <person name="Weinstock G."/>
            <person name="Sodergren E."/>
            <person name="Lobos E.A."/>
            <person name="Fulton L."/>
            <person name="Fulton R."/>
            <person name="Courtney L."/>
            <person name="Fronick C."/>
            <person name="O'Laughlin M."/>
            <person name="Godfrey J."/>
            <person name="Wilson R.M."/>
            <person name="Miner T."/>
            <person name="Farmer C."/>
            <person name="Delehaunty K."/>
            <person name="Cordes M."/>
            <person name="Minx P."/>
            <person name="Tomlinson C."/>
            <person name="Chen J."/>
            <person name="Wollam A."/>
            <person name="Pepin K.H."/>
            <person name="Bhonagiri V."/>
            <person name="Zhang X."/>
            <person name="Warren W."/>
            <person name="Mitreva M."/>
            <person name="Mardis E.R."/>
            <person name="Wilson R.K."/>
        </authorList>
    </citation>
    <scope>NUCLEOTIDE SEQUENCE [LARGE SCALE GENOMIC DNA]</scope>
    <source>
        <strain evidence="1 2">W1703</strain>
    </source>
</reference>
<evidence type="ECO:0000313" key="2">
    <source>
        <dbReference type="Proteomes" id="UP000016617"/>
    </source>
</evidence>
<evidence type="ECO:0000313" key="1">
    <source>
        <dbReference type="EMBL" id="ERJ73817.1"/>
    </source>
</evidence>
<protein>
    <submittedName>
        <fullName evidence="1">Uncharacterized protein</fullName>
    </submittedName>
</protein>
<dbReference type="AlphaFoldDB" id="U2J184"/>
<name>U2J184_9STRE</name>
<accession>U2J184</accession>
<organism evidence="1 2">
    <name type="scientific">Streptococcus sobrinus W1703</name>
    <dbReference type="NCBI Taxonomy" id="1227275"/>
    <lineage>
        <taxon>Bacteria</taxon>
        <taxon>Bacillati</taxon>
        <taxon>Bacillota</taxon>
        <taxon>Bacilli</taxon>
        <taxon>Lactobacillales</taxon>
        <taxon>Streptococcaceae</taxon>
        <taxon>Streptococcus</taxon>
    </lineage>
</organism>
<sequence length="55" mass="6669">MMKFVTIKDKIYVEEISIRQRIWHFKTKICHLGKNLTFQDKKTTIQDILVQISFI</sequence>
<dbReference type="Proteomes" id="UP000016617">
    <property type="component" value="Unassembled WGS sequence"/>
</dbReference>